<evidence type="ECO:0000313" key="1">
    <source>
        <dbReference type="EMBL" id="KAJ6976736.1"/>
    </source>
</evidence>
<accession>A0AAD6M0I3</accession>
<proteinExistence type="predicted"/>
<dbReference type="Proteomes" id="UP001164929">
    <property type="component" value="Chromosome 12"/>
</dbReference>
<evidence type="ECO:0000313" key="2">
    <source>
        <dbReference type="Proteomes" id="UP001164929"/>
    </source>
</evidence>
<dbReference type="EMBL" id="JAQIZT010000012">
    <property type="protein sequence ID" value="KAJ6976736.1"/>
    <property type="molecule type" value="Genomic_DNA"/>
</dbReference>
<protein>
    <submittedName>
        <fullName evidence="1">Uncharacterized protein</fullName>
    </submittedName>
</protein>
<gene>
    <name evidence="1" type="ORF">NC653_028796</name>
</gene>
<dbReference type="AlphaFoldDB" id="A0AAD6M0I3"/>
<keyword evidence="2" id="KW-1185">Reference proteome</keyword>
<organism evidence="1 2">
    <name type="scientific">Populus alba x Populus x berolinensis</name>
    <dbReference type="NCBI Taxonomy" id="444605"/>
    <lineage>
        <taxon>Eukaryota</taxon>
        <taxon>Viridiplantae</taxon>
        <taxon>Streptophyta</taxon>
        <taxon>Embryophyta</taxon>
        <taxon>Tracheophyta</taxon>
        <taxon>Spermatophyta</taxon>
        <taxon>Magnoliopsida</taxon>
        <taxon>eudicotyledons</taxon>
        <taxon>Gunneridae</taxon>
        <taxon>Pentapetalae</taxon>
        <taxon>rosids</taxon>
        <taxon>fabids</taxon>
        <taxon>Malpighiales</taxon>
        <taxon>Salicaceae</taxon>
        <taxon>Saliceae</taxon>
        <taxon>Populus</taxon>
    </lineage>
</organism>
<reference evidence="1" key="1">
    <citation type="journal article" date="2023" name="Mol. Ecol. Resour.">
        <title>Chromosome-level genome assembly of a triploid poplar Populus alba 'Berolinensis'.</title>
        <authorList>
            <person name="Chen S."/>
            <person name="Yu Y."/>
            <person name="Wang X."/>
            <person name="Wang S."/>
            <person name="Zhang T."/>
            <person name="Zhou Y."/>
            <person name="He R."/>
            <person name="Meng N."/>
            <person name="Wang Y."/>
            <person name="Liu W."/>
            <person name="Liu Z."/>
            <person name="Liu J."/>
            <person name="Guo Q."/>
            <person name="Huang H."/>
            <person name="Sederoff R.R."/>
            <person name="Wang G."/>
            <person name="Qu G."/>
            <person name="Chen S."/>
        </authorList>
    </citation>
    <scope>NUCLEOTIDE SEQUENCE</scope>
    <source>
        <strain evidence="1">SC-2020</strain>
    </source>
</reference>
<comment type="caution">
    <text evidence="1">The sequence shown here is derived from an EMBL/GenBank/DDBJ whole genome shotgun (WGS) entry which is preliminary data.</text>
</comment>
<name>A0AAD6M0I3_9ROSI</name>
<sequence>MTLLQRHQNVRASAGKVIHGQQQSVLGRQEQQLASIIKEKRNYTISLPAGLHGPEPLRAQPKVEAELSGLFFKSPTAETKVVTFPGE</sequence>